<dbReference type="PROSITE" id="PS51257">
    <property type="entry name" value="PROKAR_LIPOPROTEIN"/>
    <property type="match status" value="1"/>
</dbReference>
<reference evidence="8 9" key="1">
    <citation type="submission" date="2014-04" db="EMBL/GenBank/DDBJ databases">
        <authorList>
            <person name="Sears C."/>
            <person name="Carroll K."/>
            <person name="Sack B.R."/>
            <person name="Qadri F."/>
            <person name="Myers L.L."/>
            <person name="Chung G.-T."/>
            <person name="Escheverria P."/>
            <person name="Fraser C.M."/>
            <person name="Sadzewicz L."/>
            <person name="Shefchek K.A."/>
            <person name="Tallon L."/>
            <person name="Das S.P."/>
            <person name="Daugherty S."/>
            <person name="Mongodin E.F."/>
        </authorList>
    </citation>
    <scope>NUCLEOTIDE SEQUENCE [LARGE SCALE GENOMIC DNA]</scope>
    <source>
        <strain evidence="8 9">3975 RP4</strain>
    </source>
</reference>
<evidence type="ECO:0000313" key="9">
    <source>
        <dbReference type="Proteomes" id="UP000027661"/>
    </source>
</evidence>
<proteinExistence type="inferred from homology"/>
<keyword evidence="4" id="KW-0472">Membrane</keyword>
<protein>
    <submittedName>
        <fullName evidence="8">Starch-binding associating with outer membrane family protein</fullName>
    </submittedName>
</protein>
<keyword evidence="3" id="KW-0732">Signal</keyword>
<keyword evidence="5" id="KW-0998">Cell outer membrane</keyword>
<comment type="similarity">
    <text evidence="2">Belongs to the SusD family.</text>
</comment>
<gene>
    <name evidence="8" type="ORF">M099_2797</name>
</gene>
<comment type="subcellular location">
    <subcellularLocation>
        <location evidence="1">Cell outer membrane</location>
    </subcellularLocation>
</comment>
<organism evidence="8 9">
    <name type="scientific">Phocaeicola vulgatus str. 3975 RP4</name>
    <dbReference type="NCBI Taxonomy" id="1339352"/>
    <lineage>
        <taxon>Bacteria</taxon>
        <taxon>Pseudomonadati</taxon>
        <taxon>Bacteroidota</taxon>
        <taxon>Bacteroidia</taxon>
        <taxon>Bacteroidales</taxon>
        <taxon>Bacteroidaceae</taxon>
        <taxon>Phocaeicola</taxon>
    </lineage>
</organism>
<dbReference type="Gene3D" id="1.25.40.390">
    <property type="match status" value="1"/>
</dbReference>
<evidence type="ECO:0000256" key="1">
    <source>
        <dbReference type="ARBA" id="ARBA00004442"/>
    </source>
</evidence>
<dbReference type="RefSeq" id="WP_005840724.1">
    <property type="nucleotide sequence ID" value="NZ_JNHM01000032.1"/>
</dbReference>
<evidence type="ECO:0000256" key="3">
    <source>
        <dbReference type="ARBA" id="ARBA00022729"/>
    </source>
</evidence>
<evidence type="ECO:0000259" key="6">
    <source>
        <dbReference type="Pfam" id="PF07980"/>
    </source>
</evidence>
<feature type="domain" description="RagB/SusD" evidence="6">
    <location>
        <begin position="256"/>
        <end position="516"/>
    </location>
</feature>
<name>A0A069SGZ6_PHOVU</name>
<dbReference type="CDD" id="cd08977">
    <property type="entry name" value="SusD"/>
    <property type="match status" value="1"/>
</dbReference>
<comment type="caution">
    <text evidence="8">The sequence shown here is derived from an EMBL/GenBank/DDBJ whole genome shotgun (WGS) entry which is preliminary data.</text>
</comment>
<dbReference type="GO" id="GO:0009279">
    <property type="term" value="C:cell outer membrane"/>
    <property type="evidence" value="ECO:0007669"/>
    <property type="project" value="UniProtKB-SubCell"/>
</dbReference>
<accession>A0A069SGZ6</accession>
<sequence>MRLKYNFIGLILACGLGLSSCNDSFLDRNPKDQLSDASFWKNAEDAQKFATGIYLYLIEPENHTIMTDCYTDNAIPVHVTAEQGQLSAGTATSSNPHFLQLWKNAYQCIRRCLVFYEHIGDVPMDEKEKAQLTAEVQFLEAFSYANILKYMGGASLLDHPLELNEKLPSRSSEEETYNHIVGLLDKAAASLPDIRSNSDHGKPSAGACYALKARVAFYAHKYDVAEAAARKVMGMNVYGLYDNYGDLFQPVAELCNEIIFDREYLENPKNSNEGSYIGQFFAPVMMGGWEALSPTQDLIDSYPCKDGKSIKESPFYNPEDPFADRDPRLGFSVLWNGSQIAGKTFNLNNMGDGSHTRTGYSMKKYINPDNDGINNYDWTNFIYIRYAEVLLTFAEARNENLSAPDTEVYDAVNQIRQRPSVNLPPLPSGLSKDQMREAIRLERRLEFAFEGMHLFDTRSYKTTEKDVTKPVYGVNAKGESIFIETRKFNANRDYLWAIPLEEVDLAQGALKQNPGWD</sequence>
<evidence type="ECO:0000259" key="7">
    <source>
        <dbReference type="Pfam" id="PF14322"/>
    </source>
</evidence>
<dbReference type="Pfam" id="PF07980">
    <property type="entry name" value="SusD_RagB"/>
    <property type="match status" value="1"/>
</dbReference>
<evidence type="ECO:0000256" key="5">
    <source>
        <dbReference type="ARBA" id="ARBA00023237"/>
    </source>
</evidence>
<dbReference type="Pfam" id="PF14322">
    <property type="entry name" value="SusD-like_3"/>
    <property type="match status" value="1"/>
</dbReference>
<dbReference type="EMBL" id="JNHM01000032">
    <property type="protein sequence ID" value="KDS53024.1"/>
    <property type="molecule type" value="Genomic_DNA"/>
</dbReference>
<dbReference type="PATRIC" id="fig|1339352.3.peg.2690"/>
<dbReference type="SUPFAM" id="SSF48452">
    <property type="entry name" value="TPR-like"/>
    <property type="match status" value="1"/>
</dbReference>
<dbReference type="AlphaFoldDB" id="A0A069SGZ6"/>
<evidence type="ECO:0000256" key="2">
    <source>
        <dbReference type="ARBA" id="ARBA00006275"/>
    </source>
</evidence>
<dbReference type="InterPro" id="IPR012944">
    <property type="entry name" value="SusD_RagB_dom"/>
</dbReference>
<dbReference type="Proteomes" id="UP000027661">
    <property type="component" value="Unassembled WGS sequence"/>
</dbReference>
<dbReference type="InterPro" id="IPR033985">
    <property type="entry name" value="SusD-like_N"/>
</dbReference>
<feature type="domain" description="SusD-like N-terminal" evidence="7">
    <location>
        <begin position="25"/>
        <end position="215"/>
    </location>
</feature>
<dbReference type="InterPro" id="IPR011990">
    <property type="entry name" value="TPR-like_helical_dom_sf"/>
</dbReference>
<evidence type="ECO:0000256" key="4">
    <source>
        <dbReference type="ARBA" id="ARBA00023136"/>
    </source>
</evidence>
<evidence type="ECO:0000313" key="8">
    <source>
        <dbReference type="EMBL" id="KDS53024.1"/>
    </source>
</evidence>